<dbReference type="AlphaFoldDB" id="A0A101SWH1"/>
<feature type="domain" description="AttH" evidence="2">
    <location>
        <begin position="48"/>
        <end position="194"/>
    </location>
</feature>
<reference evidence="3 4" key="1">
    <citation type="submission" date="2015-10" db="EMBL/GenBank/DDBJ databases">
        <title>Draft genome sequence of Streptomyces griseoruber DSM 40281, type strain for the species Streptomyces griseoruber.</title>
        <authorList>
            <person name="Ruckert C."/>
            <person name="Winkler A."/>
            <person name="Kalinowski J."/>
            <person name="Kampfer P."/>
            <person name="Glaeser S."/>
        </authorList>
    </citation>
    <scope>NUCLEOTIDE SEQUENCE [LARGE SCALE GENOMIC DNA]</scope>
    <source>
        <strain evidence="3 4">DSM 40281</strain>
    </source>
</reference>
<dbReference type="InterPro" id="IPR010791">
    <property type="entry name" value="AttH_dom"/>
</dbReference>
<accession>A0A101SWH1</accession>
<dbReference type="STRING" id="1943.AQJ64_23475"/>
<protein>
    <recommendedName>
        <fullName evidence="2">AttH domain-containing protein</fullName>
    </recommendedName>
</protein>
<dbReference type="InterPro" id="IPR023374">
    <property type="entry name" value="AttH-like_dom_sf"/>
</dbReference>
<evidence type="ECO:0000256" key="1">
    <source>
        <dbReference type="SAM" id="MobiDB-lite"/>
    </source>
</evidence>
<evidence type="ECO:0000259" key="2">
    <source>
        <dbReference type="Pfam" id="PF07143"/>
    </source>
</evidence>
<dbReference type="Proteomes" id="UP000052982">
    <property type="component" value="Unassembled WGS sequence"/>
</dbReference>
<feature type="compositionally biased region" description="Basic and acidic residues" evidence="1">
    <location>
        <begin position="1"/>
        <end position="21"/>
    </location>
</feature>
<gene>
    <name evidence="3" type="ORF">AQJ64_23475</name>
</gene>
<dbReference type="Pfam" id="PF07143">
    <property type="entry name" value="CrtC"/>
    <property type="match status" value="1"/>
</dbReference>
<dbReference type="EMBL" id="LMWW01000036">
    <property type="protein sequence ID" value="KUN81351.1"/>
    <property type="molecule type" value="Genomic_DNA"/>
</dbReference>
<proteinExistence type="predicted"/>
<feature type="region of interest" description="Disordered" evidence="1">
    <location>
        <begin position="1"/>
        <end position="28"/>
    </location>
</feature>
<evidence type="ECO:0000313" key="4">
    <source>
        <dbReference type="Proteomes" id="UP000052982"/>
    </source>
</evidence>
<evidence type="ECO:0000313" key="3">
    <source>
        <dbReference type="EMBL" id="KUN81351.1"/>
    </source>
</evidence>
<sequence length="194" mass="21051">MPQGDSHRDDRSDHGTPHRLPDGLVSDQRPALVDPAAGLIYGRDQPNQSWYLTAHVIAGGHRYGFLFHYLNAGFGKQGGAISKVSVVNEDTGWYTRSEIPLPLGTGLSDKQGVDIHTGNITWTGDAEEMKLRAKVPEGAIDTTLRPRGNPLYNLGTGSFPIFGDAKYSNYEYALPTVDTSGTLTINGRAEKVRG</sequence>
<dbReference type="SUPFAM" id="SSF159245">
    <property type="entry name" value="AttH-like"/>
    <property type="match status" value="1"/>
</dbReference>
<keyword evidence="4" id="KW-1185">Reference proteome</keyword>
<dbReference type="Gene3D" id="2.40.370.10">
    <property type="entry name" value="AttH-like domain"/>
    <property type="match status" value="1"/>
</dbReference>
<organism evidence="3 4">
    <name type="scientific">Streptomyces griseoruber</name>
    <dbReference type="NCBI Taxonomy" id="1943"/>
    <lineage>
        <taxon>Bacteria</taxon>
        <taxon>Bacillati</taxon>
        <taxon>Actinomycetota</taxon>
        <taxon>Actinomycetes</taxon>
        <taxon>Kitasatosporales</taxon>
        <taxon>Streptomycetaceae</taxon>
        <taxon>Streptomyces</taxon>
    </lineage>
</organism>
<name>A0A101SWH1_9ACTN</name>
<comment type="caution">
    <text evidence="3">The sequence shown here is derived from an EMBL/GenBank/DDBJ whole genome shotgun (WGS) entry which is preliminary data.</text>
</comment>